<sequence>MNMALADLLFAGVAWTLPFLLTLFLLHLTNSRTLAQNVFICLYGLFLVENICCLNISIWRKFQQKTVPYYHQNRALQNQRLTKAFFLVSVFALSSWIPVVVTNFISIFGSYMSTNITLLNSFIYLSNSFINPIVYALRIPEFKEALRLCCAVRRKIKDSEGNTGRVNMAADHNHVQLSFELEIAQDTKLVCIDQEMTNQTNKSTINHLDDMSFSSVQVIAWSCALSTEAVVIVVGNLFTIVLFALNKKLRSKKSLYLVLNMAFVDLFLGGISLPTYVYSLALGQIKFDEQTPTLFTIIFLVFAQASFITAALISCERFYAIYWPLKHRQTLSTRAYRLVILTVWILSILGSLFTVFLLQFSSLVALNSFLSLIFLSVLLIISGLNFGVWRKIQQQTVPHHQNRVLQRWR</sequence>
<dbReference type="PANTHER" id="PTHR24246:SF27">
    <property type="entry name" value="ADENOSINE RECEPTOR, ISOFORM A"/>
    <property type="match status" value="1"/>
</dbReference>
<evidence type="ECO:0000256" key="7">
    <source>
        <dbReference type="ARBA" id="ARBA00023170"/>
    </source>
</evidence>
<keyword evidence="8" id="KW-0325">Glycoprotein</keyword>
<feature type="transmembrane region" description="Helical" evidence="11">
    <location>
        <begin position="257"/>
        <end position="281"/>
    </location>
</feature>
<feature type="transmembrane region" description="Helical" evidence="11">
    <location>
        <begin position="38"/>
        <end position="59"/>
    </location>
</feature>
<evidence type="ECO:0000256" key="5">
    <source>
        <dbReference type="ARBA" id="ARBA00023040"/>
    </source>
</evidence>
<keyword evidence="2" id="KW-1003">Cell membrane</keyword>
<name>A0ABN8RVK9_9CNID</name>
<keyword evidence="9 10" id="KW-0807">Transducer</keyword>
<feature type="domain" description="G-protein coupled receptors family 1 profile" evidence="12">
    <location>
        <begin position="1"/>
        <end position="135"/>
    </location>
</feature>
<dbReference type="EMBL" id="CALNXI010002047">
    <property type="protein sequence ID" value="CAH3182144.1"/>
    <property type="molecule type" value="Genomic_DNA"/>
</dbReference>
<dbReference type="PROSITE" id="PS50262">
    <property type="entry name" value="G_PROTEIN_RECEP_F1_2"/>
    <property type="match status" value="2"/>
</dbReference>
<comment type="similarity">
    <text evidence="10">Belongs to the G-protein coupled receptor 1 family.</text>
</comment>
<evidence type="ECO:0000256" key="6">
    <source>
        <dbReference type="ARBA" id="ARBA00023136"/>
    </source>
</evidence>
<accession>A0ABN8RVK9</accession>
<keyword evidence="14" id="KW-1185">Reference proteome</keyword>
<evidence type="ECO:0000313" key="14">
    <source>
        <dbReference type="Proteomes" id="UP001159427"/>
    </source>
</evidence>
<evidence type="ECO:0000256" key="1">
    <source>
        <dbReference type="ARBA" id="ARBA00004651"/>
    </source>
</evidence>
<feature type="transmembrane region" description="Helical" evidence="11">
    <location>
        <begin position="335"/>
        <end position="358"/>
    </location>
</feature>
<dbReference type="Pfam" id="PF00001">
    <property type="entry name" value="7tm_1"/>
    <property type="match status" value="1"/>
</dbReference>
<feature type="transmembrane region" description="Helical" evidence="11">
    <location>
        <begin position="6"/>
        <end position="26"/>
    </location>
</feature>
<keyword evidence="7 10" id="KW-0675">Receptor</keyword>
<dbReference type="PRINTS" id="PR00237">
    <property type="entry name" value="GPCRRHODOPSN"/>
</dbReference>
<keyword evidence="4 11" id="KW-1133">Transmembrane helix</keyword>
<proteinExistence type="inferred from homology"/>
<keyword evidence="5 10" id="KW-0297">G-protein coupled receptor</keyword>
<keyword evidence="6 11" id="KW-0472">Membrane</keyword>
<dbReference type="PROSITE" id="PS00237">
    <property type="entry name" value="G_PROTEIN_RECEP_F1_1"/>
    <property type="match status" value="1"/>
</dbReference>
<dbReference type="InterPro" id="IPR017452">
    <property type="entry name" value="GPCR_Rhodpsn_7TM"/>
</dbReference>
<feature type="domain" description="G-protein coupled receptors family 1 profile" evidence="12">
    <location>
        <begin position="235"/>
        <end position="358"/>
    </location>
</feature>
<feature type="transmembrane region" description="Helical" evidence="11">
    <location>
        <begin position="218"/>
        <end position="245"/>
    </location>
</feature>
<evidence type="ECO:0000256" key="3">
    <source>
        <dbReference type="ARBA" id="ARBA00022692"/>
    </source>
</evidence>
<dbReference type="InterPro" id="IPR000276">
    <property type="entry name" value="GPCR_Rhodpsn"/>
</dbReference>
<dbReference type="Gene3D" id="1.20.1070.10">
    <property type="entry name" value="Rhodopsin 7-helix transmembrane proteins"/>
    <property type="match status" value="2"/>
</dbReference>
<dbReference type="Proteomes" id="UP001159427">
    <property type="component" value="Unassembled WGS sequence"/>
</dbReference>
<feature type="transmembrane region" description="Helical" evidence="11">
    <location>
        <begin position="117"/>
        <end position="137"/>
    </location>
</feature>
<organism evidence="13 14">
    <name type="scientific">Porites evermanni</name>
    <dbReference type="NCBI Taxonomy" id="104178"/>
    <lineage>
        <taxon>Eukaryota</taxon>
        <taxon>Metazoa</taxon>
        <taxon>Cnidaria</taxon>
        <taxon>Anthozoa</taxon>
        <taxon>Hexacorallia</taxon>
        <taxon>Scleractinia</taxon>
        <taxon>Fungiina</taxon>
        <taxon>Poritidae</taxon>
        <taxon>Porites</taxon>
    </lineage>
</organism>
<evidence type="ECO:0000259" key="12">
    <source>
        <dbReference type="PROSITE" id="PS50262"/>
    </source>
</evidence>
<feature type="transmembrane region" description="Helical" evidence="11">
    <location>
        <begin position="364"/>
        <end position="386"/>
    </location>
</feature>
<gene>
    <name evidence="13" type="ORF">PEVE_00014035</name>
</gene>
<protein>
    <recommendedName>
        <fullName evidence="12">G-protein coupled receptors family 1 profile domain-containing protein</fullName>
    </recommendedName>
</protein>
<feature type="transmembrane region" description="Helical" evidence="11">
    <location>
        <begin position="84"/>
        <end position="105"/>
    </location>
</feature>
<comment type="caution">
    <text evidence="13">The sequence shown here is derived from an EMBL/GenBank/DDBJ whole genome shotgun (WGS) entry which is preliminary data.</text>
</comment>
<evidence type="ECO:0000256" key="11">
    <source>
        <dbReference type="SAM" id="Phobius"/>
    </source>
</evidence>
<evidence type="ECO:0000313" key="13">
    <source>
        <dbReference type="EMBL" id="CAH3182144.1"/>
    </source>
</evidence>
<dbReference type="SUPFAM" id="SSF81321">
    <property type="entry name" value="Family A G protein-coupled receptor-like"/>
    <property type="match status" value="2"/>
</dbReference>
<evidence type="ECO:0000256" key="9">
    <source>
        <dbReference type="ARBA" id="ARBA00023224"/>
    </source>
</evidence>
<keyword evidence="3 10" id="KW-0812">Transmembrane</keyword>
<comment type="subcellular location">
    <subcellularLocation>
        <location evidence="1">Cell membrane</location>
        <topology evidence="1">Multi-pass membrane protein</topology>
    </subcellularLocation>
</comment>
<evidence type="ECO:0000256" key="2">
    <source>
        <dbReference type="ARBA" id="ARBA00022475"/>
    </source>
</evidence>
<dbReference type="PANTHER" id="PTHR24246">
    <property type="entry name" value="OLFACTORY RECEPTOR AND ADENOSINE RECEPTOR"/>
    <property type="match status" value="1"/>
</dbReference>
<evidence type="ECO:0000256" key="4">
    <source>
        <dbReference type="ARBA" id="ARBA00022989"/>
    </source>
</evidence>
<feature type="transmembrane region" description="Helical" evidence="11">
    <location>
        <begin position="293"/>
        <end position="314"/>
    </location>
</feature>
<evidence type="ECO:0000256" key="8">
    <source>
        <dbReference type="ARBA" id="ARBA00023180"/>
    </source>
</evidence>
<reference evidence="13 14" key="1">
    <citation type="submission" date="2022-05" db="EMBL/GenBank/DDBJ databases">
        <authorList>
            <consortium name="Genoscope - CEA"/>
            <person name="William W."/>
        </authorList>
    </citation>
    <scope>NUCLEOTIDE SEQUENCE [LARGE SCALE GENOMIC DNA]</scope>
</reference>
<dbReference type="CDD" id="cd00637">
    <property type="entry name" value="7tm_classA_rhodopsin-like"/>
    <property type="match status" value="1"/>
</dbReference>
<evidence type="ECO:0000256" key="10">
    <source>
        <dbReference type="RuleBase" id="RU000688"/>
    </source>
</evidence>